<dbReference type="AlphaFoldDB" id="A0AAD7DS25"/>
<dbReference type="EMBL" id="JARKIE010000027">
    <property type="protein sequence ID" value="KAJ7698050.1"/>
    <property type="molecule type" value="Genomic_DNA"/>
</dbReference>
<gene>
    <name evidence="1" type="ORF">B0H17DRAFT_1197038</name>
</gene>
<protein>
    <submittedName>
        <fullName evidence="1">Uncharacterized protein</fullName>
    </submittedName>
</protein>
<dbReference type="Proteomes" id="UP001221757">
    <property type="component" value="Unassembled WGS sequence"/>
</dbReference>
<name>A0AAD7DS25_MYCRO</name>
<proteinExistence type="predicted"/>
<accession>A0AAD7DS25</accession>
<keyword evidence="2" id="KW-1185">Reference proteome</keyword>
<evidence type="ECO:0000313" key="1">
    <source>
        <dbReference type="EMBL" id="KAJ7698050.1"/>
    </source>
</evidence>
<sequence>MDPITIVDAGPPFSPSSNEINPPDIIIRSCAIACHQGLAKLAKTAAAETLRLPFDAQSLMSIPEYKSMSAHQLLLLLHFRDRCVAMMQLYLTNEVNYETADESKVWWEFEGHSDQCGTVVVDPDTDEMRPATWFYDHMESIRGQIRMWKHANFDTAAKLLCQVEGSGLEAMARCPQCIKAGPNCLRSLSLGFVSVMNATYTQILASSSFVE</sequence>
<evidence type="ECO:0000313" key="2">
    <source>
        <dbReference type="Proteomes" id="UP001221757"/>
    </source>
</evidence>
<reference evidence="1" key="1">
    <citation type="submission" date="2023-03" db="EMBL/GenBank/DDBJ databases">
        <title>Massive genome expansion in bonnet fungi (Mycena s.s.) driven by repeated elements and novel gene families across ecological guilds.</title>
        <authorList>
            <consortium name="Lawrence Berkeley National Laboratory"/>
            <person name="Harder C.B."/>
            <person name="Miyauchi S."/>
            <person name="Viragh M."/>
            <person name="Kuo A."/>
            <person name="Thoen E."/>
            <person name="Andreopoulos B."/>
            <person name="Lu D."/>
            <person name="Skrede I."/>
            <person name="Drula E."/>
            <person name="Henrissat B."/>
            <person name="Morin E."/>
            <person name="Kohler A."/>
            <person name="Barry K."/>
            <person name="LaButti K."/>
            <person name="Morin E."/>
            <person name="Salamov A."/>
            <person name="Lipzen A."/>
            <person name="Mereny Z."/>
            <person name="Hegedus B."/>
            <person name="Baldrian P."/>
            <person name="Stursova M."/>
            <person name="Weitz H."/>
            <person name="Taylor A."/>
            <person name="Grigoriev I.V."/>
            <person name="Nagy L.G."/>
            <person name="Martin F."/>
            <person name="Kauserud H."/>
        </authorList>
    </citation>
    <scope>NUCLEOTIDE SEQUENCE</scope>
    <source>
        <strain evidence="1">CBHHK067</strain>
    </source>
</reference>
<comment type="caution">
    <text evidence="1">The sequence shown here is derived from an EMBL/GenBank/DDBJ whole genome shotgun (WGS) entry which is preliminary data.</text>
</comment>
<organism evidence="1 2">
    <name type="scientific">Mycena rosella</name>
    <name type="common">Pink bonnet</name>
    <name type="synonym">Agaricus rosellus</name>
    <dbReference type="NCBI Taxonomy" id="1033263"/>
    <lineage>
        <taxon>Eukaryota</taxon>
        <taxon>Fungi</taxon>
        <taxon>Dikarya</taxon>
        <taxon>Basidiomycota</taxon>
        <taxon>Agaricomycotina</taxon>
        <taxon>Agaricomycetes</taxon>
        <taxon>Agaricomycetidae</taxon>
        <taxon>Agaricales</taxon>
        <taxon>Marasmiineae</taxon>
        <taxon>Mycenaceae</taxon>
        <taxon>Mycena</taxon>
    </lineage>
</organism>